<dbReference type="InterPro" id="IPR020368">
    <property type="entry name" value="Uncharacterised_YbjM"/>
</dbReference>
<dbReference type="EMBL" id="AFCS01000325">
    <property type="protein sequence ID" value="EHC81311.1"/>
    <property type="molecule type" value="Genomic_DNA"/>
</dbReference>
<dbReference type="PATRIC" id="fig|913242.3.peg.1131"/>
<protein>
    <submittedName>
        <fullName evidence="2">Inner membrane protein</fullName>
    </submittedName>
</protein>
<gene>
    <name evidence="2" type="ORF">LTSEMON_1231</name>
</gene>
<proteinExistence type="predicted"/>
<dbReference type="AlphaFoldDB" id="G5Q0C0"/>
<organism evidence="2 3">
    <name type="scientific">Salmonella enterica subsp. enterica serovar Montevideo str. S5-403</name>
    <dbReference type="NCBI Taxonomy" id="913242"/>
    <lineage>
        <taxon>Bacteria</taxon>
        <taxon>Pseudomonadati</taxon>
        <taxon>Pseudomonadota</taxon>
        <taxon>Gammaproteobacteria</taxon>
        <taxon>Enterobacterales</taxon>
        <taxon>Enterobacteriaceae</taxon>
        <taxon>Salmonella</taxon>
    </lineage>
</organism>
<keyword evidence="1" id="KW-0812">Transmembrane</keyword>
<evidence type="ECO:0000313" key="2">
    <source>
        <dbReference type="EMBL" id="EHC81311.1"/>
    </source>
</evidence>
<sequence length="57" mass="6803">MLAAPFCLVLMRVVFMPTRSFWQELAWLFSAVFWCALGALCYLFISSLFSHRRKKRR</sequence>
<dbReference type="Proteomes" id="UP000003221">
    <property type="component" value="Unassembled WGS sequence"/>
</dbReference>
<comment type="caution">
    <text evidence="2">The sequence shown here is derived from an EMBL/GenBank/DDBJ whole genome shotgun (WGS) entry which is preliminary data.</text>
</comment>
<feature type="transmembrane region" description="Helical" evidence="1">
    <location>
        <begin position="25"/>
        <end position="49"/>
    </location>
</feature>
<keyword evidence="1" id="KW-0472">Membrane</keyword>
<accession>G5Q0C0</accession>
<name>G5Q0C0_SALMO</name>
<dbReference type="Pfam" id="PF11045">
    <property type="entry name" value="YbjM"/>
    <property type="match status" value="1"/>
</dbReference>
<reference evidence="2 3" key="1">
    <citation type="journal article" date="2011" name="BMC Genomics">
        <title>Genome sequencing reveals diversification of virulence factor content and possible host adaptation in distinct subpopulations of Salmonella enterica.</title>
        <authorList>
            <person name="den Bakker H.C."/>
            <person name="Moreno Switt A.I."/>
            <person name="Govoni G."/>
            <person name="Cummings C.A."/>
            <person name="Ranieri M.L."/>
            <person name="Degoricija L."/>
            <person name="Hoelzer K."/>
            <person name="Rodriguez-Rivera L.D."/>
            <person name="Brown S."/>
            <person name="Bolchacova E."/>
            <person name="Furtado M.R."/>
            <person name="Wiedmann M."/>
        </authorList>
    </citation>
    <scope>NUCLEOTIDE SEQUENCE [LARGE SCALE GENOMIC DNA]</scope>
    <source>
        <strain evidence="2 3">S5-403</strain>
    </source>
</reference>
<keyword evidence="1" id="KW-1133">Transmembrane helix</keyword>
<evidence type="ECO:0000313" key="3">
    <source>
        <dbReference type="Proteomes" id="UP000003221"/>
    </source>
</evidence>
<evidence type="ECO:0000256" key="1">
    <source>
        <dbReference type="SAM" id="Phobius"/>
    </source>
</evidence>
<dbReference type="GO" id="GO:0016020">
    <property type="term" value="C:membrane"/>
    <property type="evidence" value="ECO:0007669"/>
    <property type="project" value="InterPro"/>
</dbReference>